<dbReference type="RefSeq" id="WP_157776128.1">
    <property type="nucleotide sequence ID" value="NZ_CP017675.1"/>
</dbReference>
<reference evidence="1 2" key="1">
    <citation type="submission" date="2016-10" db="EMBL/GenBank/DDBJ databases">
        <title>Description of Gloeomargarita lithophora gen. nov., sp. nov., a thylakoid-bearing basal-branching cyanobacterium with intracellular carbonates, and proposal for Gloeomargaritales ord. nov.</title>
        <authorList>
            <person name="Moreira D."/>
            <person name="Tavera R."/>
            <person name="Benzerara K."/>
            <person name="Skouri-Panet F."/>
            <person name="Couradeau E."/>
            <person name="Gerard E."/>
            <person name="Loussert C."/>
            <person name="Novelo E."/>
            <person name="Zivanovic Y."/>
            <person name="Lopez-Garcia P."/>
        </authorList>
    </citation>
    <scope>NUCLEOTIDE SEQUENCE [LARGE SCALE GENOMIC DNA]</scope>
    <source>
        <strain evidence="1 2">D10</strain>
    </source>
</reference>
<accession>A0A1J0A9A6</accession>
<name>A0A1J0A9A6_9CYAN</name>
<organism evidence="1 2">
    <name type="scientific">Gloeomargarita lithophora Alchichica-D10</name>
    <dbReference type="NCBI Taxonomy" id="1188229"/>
    <lineage>
        <taxon>Bacteria</taxon>
        <taxon>Bacillati</taxon>
        <taxon>Cyanobacteriota</taxon>
        <taxon>Cyanophyceae</taxon>
        <taxon>Gloeomargaritales</taxon>
        <taxon>Gloeomargaritaceae</taxon>
        <taxon>Gloeomargarita</taxon>
    </lineage>
</organism>
<dbReference type="KEGG" id="glt:GlitD10_0219"/>
<dbReference type="AlphaFoldDB" id="A0A1J0A9A6"/>
<evidence type="ECO:0000313" key="1">
    <source>
        <dbReference type="EMBL" id="APB32520.1"/>
    </source>
</evidence>
<keyword evidence="2" id="KW-1185">Reference proteome</keyword>
<sequence>MSWRDYFNVAGLPPGNYRSIAGYAAESLAIGRAMQCGYNLFFKAWRDSPYDGVLDYNNTLFRVEIKGTTTDSLSVTSGSRSGAQINREAEDRSHIISTEQVNFLLGVNNLNGDCYIIHAEILSIFNQSSLSLKKIQVFKEKWQTFKGYTVNGQQFFTPNDIKLGFLHRPLVDLQNIATNLGIQFSSTSNTVNWPGFRGNELSNLTLAQFLTLQIWTKILE</sequence>
<dbReference type="InterPro" id="IPR011856">
    <property type="entry name" value="tRNA_endonuc-like_dom_sf"/>
</dbReference>
<dbReference type="OrthoDB" id="9255609at2"/>
<dbReference type="Gene3D" id="3.40.1350.10">
    <property type="match status" value="1"/>
</dbReference>
<evidence type="ECO:0000313" key="2">
    <source>
        <dbReference type="Proteomes" id="UP000180235"/>
    </source>
</evidence>
<dbReference type="Proteomes" id="UP000180235">
    <property type="component" value="Chromosome"/>
</dbReference>
<proteinExistence type="predicted"/>
<dbReference type="GO" id="GO:0003676">
    <property type="term" value="F:nucleic acid binding"/>
    <property type="evidence" value="ECO:0007669"/>
    <property type="project" value="InterPro"/>
</dbReference>
<gene>
    <name evidence="1" type="ORF">GlitD10_0219</name>
</gene>
<protein>
    <submittedName>
        <fullName evidence="1">Uncharacterized protein</fullName>
    </submittedName>
</protein>
<dbReference type="EMBL" id="CP017675">
    <property type="protein sequence ID" value="APB32520.1"/>
    <property type="molecule type" value="Genomic_DNA"/>
</dbReference>